<proteinExistence type="predicted"/>
<dbReference type="Proteomes" id="UP001153332">
    <property type="component" value="Unassembled WGS sequence"/>
</dbReference>
<evidence type="ECO:0000313" key="2">
    <source>
        <dbReference type="Proteomes" id="UP001153332"/>
    </source>
</evidence>
<keyword evidence="2" id="KW-1185">Reference proteome</keyword>
<gene>
    <name evidence="1" type="ORF">O1611_g10176</name>
</gene>
<accession>A0ACC2J128</accession>
<sequence>MGYGTRDNGSKGEPGAQGHEPAASSSSSSTAAASPPALRADSTDEGVAPVSKASGYRQHLHEFYERNFGLFLVFSAQTFGSVMSTAAKLLTSQDASNQFHALHIIFVRMLATFILGTALALLLGDFGCYSHLLLGADVDCYSLLCLVRGAIPIPRGVIGPDLTGWRPPHRTTGLSIWGRRPGDYAG</sequence>
<evidence type="ECO:0000313" key="1">
    <source>
        <dbReference type="EMBL" id="KAJ8121154.1"/>
    </source>
</evidence>
<comment type="caution">
    <text evidence="1">The sequence shown here is derived from an EMBL/GenBank/DDBJ whole genome shotgun (WGS) entry which is preliminary data.</text>
</comment>
<name>A0ACC2J128_9PEZI</name>
<organism evidence="1 2">
    <name type="scientific">Lasiodiplodia mahajangana</name>
    <dbReference type="NCBI Taxonomy" id="1108764"/>
    <lineage>
        <taxon>Eukaryota</taxon>
        <taxon>Fungi</taxon>
        <taxon>Dikarya</taxon>
        <taxon>Ascomycota</taxon>
        <taxon>Pezizomycotina</taxon>
        <taxon>Dothideomycetes</taxon>
        <taxon>Dothideomycetes incertae sedis</taxon>
        <taxon>Botryosphaeriales</taxon>
        <taxon>Botryosphaeriaceae</taxon>
        <taxon>Lasiodiplodia</taxon>
    </lineage>
</organism>
<protein>
    <submittedName>
        <fullName evidence="1">Uncharacterized protein</fullName>
    </submittedName>
</protein>
<reference evidence="1" key="1">
    <citation type="submission" date="2022-12" db="EMBL/GenBank/DDBJ databases">
        <title>Genome Sequence of Lasiodiplodia mahajangana.</title>
        <authorList>
            <person name="Buettner E."/>
        </authorList>
    </citation>
    <scope>NUCLEOTIDE SEQUENCE</scope>
    <source>
        <strain evidence="1">VT137</strain>
    </source>
</reference>
<dbReference type="EMBL" id="JAPUUL010003893">
    <property type="protein sequence ID" value="KAJ8121154.1"/>
    <property type="molecule type" value="Genomic_DNA"/>
</dbReference>